<feature type="compositionally biased region" description="Basic and acidic residues" evidence="1">
    <location>
        <begin position="53"/>
        <end position="66"/>
    </location>
</feature>
<evidence type="ECO:0000313" key="2">
    <source>
        <dbReference type="EMBL" id="SPQ19032.1"/>
    </source>
</evidence>
<gene>
    <name evidence="2" type="ORF">TT172_LOCUS1451</name>
</gene>
<protein>
    <submittedName>
        <fullName evidence="2">5c3ecdde-98fb-4389-ac97-e3945165fdb8</fullName>
    </submittedName>
</protein>
<feature type="region of interest" description="Disordered" evidence="1">
    <location>
        <begin position="1"/>
        <end position="24"/>
    </location>
</feature>
<feature type="region of interest" description="Disordered" evidence="1">
    <location>
        <begin position="42"/>
        <end position="71"/>
    </location>
</feature>
<accession>A0A3S4AJE2</accession>
<name>A0A3S4AJE2_9PEZI</name>
<feature type="compositionally biased region" description="Basic and acidic residues" evidence="1">
    <location>
        <begin position="408"/>
        <end position="417"/>
    </location>
</feature>
<feature type="compositionally biased region" description="Basic and acidic residues" evidence="1">
    <location>
        <begin position="321"/>
        <end position="340"/>
    </location>
</feature>
<feature type="region of interest" description="Disordered" evidence="1">
    <location>
        <begin position="194"/>
        <end position="214"/>
    </location>
</feature>
<organism evidence="2 3">
    <name type="scientific">Thermothielavioides terrestris</name>
    <dbReference type="NCBI Taxonomy" id="2587410"/>
    <lineage>
        <taxon>Eukaryota</taxon>
        <taxon>Fungi</taxon>
        <taxon>Dikarya</taxon>
        <taxon>Ascomycota</taxon>
        <taxon>Pezizomycotina</taxon>
        <taxon>Sordariomycetes</taxon>
        <taxon>Sordariomycetidae</taxon>
        <taxon>Sordariales</taxon>
        <taxon>Chaetomiaceae</taxon>
        <taxon>Thermothielavioides</taxon>
    </lineage>
</organism>
<reference evidence="2 3" key="1">
    <citation type="submission" date="2018-04" db="EMBL/GenBank/DDBJ databases">
        <authorList>
            <person name="Huttner S."/>
            <person name="Dainat J."/>
        </authorList>
    </citation>
    <scope>NUCLEOTIDE SEQUENCE [LARGE SCALE GENOMIC DNA]</scope>
</reference>
<feature type="compositionally biased region" description="Low complexity" evidence="1">
    <location>
        <begin position="376"/>
        <end position="402"/>
    </location>
</feature>
<feature type="compositionally biased region" description="Basic and acidic residues" evidence="1">
    <location>
        <begin position="496"/>
        <end position="508"/>
    </location>
</feature>
<feature type="region of interest" description="Disordered" evidence="1">
    <location>
        <begin position="480"/>
        <end position="508"/>
    </location>
</feature>
<proteinExistence type="predicted"/>
<feature type="compositionally biased region" description="Basic and acidic residues" evidence="1">
    <location>
        <begin position="360"/>
        <end position="371"/>
    </location>
</feature>
<feature type="region of interest" description="Disordered" evidence="1">
    <location>
        <begin position="235"/>
        <end position="420"/>
    </location>
</feature>
<feature type="compositionally biased region" description="Basic residues" evidence="1">
    <location>
        <begin position="42"/>
        <end position="52"/>
    </location>
</feature>
<sequence length="541" mass="60914">MHLTLTKEVGWETDDDGDSSKSGSSVKRYHLILDFSWRSSRASRGRGRKRTAPRLESEKRRDEQRRGSVGPNRHACYGCGKTRCSDYHAQYPLKRGKEPIPSLCTACRYNRKARIADLARGGKRRRHRTRREARIDDWQWCANCGTLRSDEYHDMYLSGTNLPPWAEVCGKCMIITEKKMEKQKLRMYYDELDTEHQTTNEKRDPIRDSLHQRRSSPYALKPVCPRVEIEYISVPTSTPDLPAKTDPSNGPKSGEQLPLATGHPENAASSLSVGKAPERAHVQSNTCQATVKRDMSGESRKPANNKERQAIRQPESLSKTDSTRHPRQPEKRREQHEQPSKKPQPGETAVSGPTPATAARDSKERKEDRQRQRPATGTTQKSKPPSSSSFTAKPPKPQQFQPPHHHHQQQEEEEKARRPMGISDMYWASAEGQAEQAFAAAAGGYYFCPFFPGAGAAEPEFEASASAGGAFRPCGSMYSGDLSSGGDEQEQAAEYWRARPSDQGHGFEPRFEQVWEVDSDEEEEIERGRAKLFAGKVRGHA</sequence>
<dbReference type="AlphaFoldDB" id="A0A3S4AJE2"/>
<feature type="compositionally biased region" description="Basic and acidic residues" evidence="1">
    <location>
        <begin position="194"/>
        <end position="211"/>
    </location>
</feature>
<evidence type="ECO:0000313" key="3">
    <source>
        <dbReference type="Proteomes" id="UP000289323"/>
    </source>
</evidence>
<evidence type="ECO:0000256" key="1">
    <source>
        <dbReference type="SAM" id="MobiDB-lite"/>
    </source>
</evidence>
<dbReference type="Proteomes" id="UP000289323">
    <property type="component" value="Unassembled WGS sequence"/>
</dbReference>
<dbReference type="EMBL" id="OUUZ01000001">
    <property type="protein sequence ID" value="SPQ19032.1"/>
    <property type="molecule type" value="Genomic_DNA"/>
</dbReference>
<feature type="compositionally biased region" description="Basic and acidic residues" evidence="1">
    <location>
        <begin position="291"/>
        <end position="310"/>
    </location>
</feature>